<reference evidence="1" key="1">
    <citation type="submission" date="2009-10" db="EMBL/GenBank/DDBJ databases">
        <title>Diversity of trophic interactions inside an arsenic-rich microbial ecosystem.</title>
        <authorList>
            <person name="Bertin P.N."/>
            <person name="Heinrich-Salmeron A."/>
            <person name="Pelletier E."/>
            <person name="Goulhen-Chollet F."/>
            <person name="Arsene-Ploetze F."/>
            <person name="Gallien S."/>
            <person name="Calteau A."/>
            <person name="Vallenet D."/>
            <person name="Casiot C."/>
            <person name="Chane-Woon-Ming B."/>
            <person name="Giloteaux L."/>
            <person name="Barakat M."/>
            <person name="Bonnefoy V."/>
            <person name="Bruneel O."/>
            <person name="Chandler M."/>
            <person name="Cleiss J."/>
            <person name="Duran R."/>
            <person name="Elbaz-Poulichet F."/>
            <person name="Fonknechten N."/>
            <person name="Lauga B."/>
            <person name="Mornico D."/>
            <person name="Ortet P."/>
            <person name="Schaeffer C."/>
            <person name="Siguier P."/>
            <person name="Alexander Thil Smith A."/>
            <person name="Van Dorsselaer A."/>
            <person name="Weissenbach J."/>
            <person name="Medigue C."/>
            <person name="Le Paslier D."/>
        </authorList>
    </citation>
    <scope>NUCLEOTIDE SEQUENCE</scope>
</reference>
<dbReference type="EMBL" id="CABR01000135">
    <property type="protein sequence ID" value="CBI11322.1"/>
    <property type="molecule type" value="Genomic_DNA"/>
</dbReference>
<comment type="caution">
    <text evidence="1">The sequence shown here is derived from an EMBL/GenBank/DDBJ whole genome shotgun (WGS) entry which is preliminary data.</text>
</comment>
<accession>E6QVP9</accession>
<evidence type="ECO:0000313" key="1">
    <source>
        <dbReference type="EMBL" id="CBI11322.1"/>
    </source>
</evidence>
<protein>
    <submittedName>
        <fullName evidence="1">Uncharacterized protein</fullName>
    </submittedName>
</protein>
<name>E6QVP9_9ZZZZ</name>
<organism evidence="1">
    <name type="scientific">mine drainage metagenome</name>
    <dbReference type="NCBI Taxonomy" id="410659"/>
    <lineage>
        <taxon>unclassified sequences</taxon>
        <taxon>metagenomes</taxon>
        <taxon>ecological metagenomes</taxon>
    </lineage>
</organism>
<gene>
    <name evidence="1" type="ORF">CARN7_2142</name>
</gene>
<dbReference type="AlphaFoldDB" id="E6QVP9"/>
<proteinExistence type="predicted"/>
<sequence>MWVKYEEIQPHLITLTIECPKMSHESPKNLHHYL</sequence>